<dbReference type="KEGG" id="pwu:A8O14_04640"/>
<keyword evidence="1" id="KW-0732">Signal</keyword>
<dbReference type="InterPro" id="IPR010653">
    <property type="entry name" value="NlpB/DapX"/>
</dbReference>
<protein>
    <recommendedName>
        <fullName evidence="4">NlpBDapX family lipoprotein</fullName>
    </recommendedName>
</protein>
<gene>
    <name evidence="2" type="ORF">A8O14_04640</name>
</gene>
<dbReference type="OrthoDB" id="5291099at2"/>
<feature type="chain" id="PRO_5008248031" description="NlpBDapX family lipoprotein" evidence="1">
    <location>
        <begin position="22"/>
        <end position="382"/>
    </location>
</feature>
<evidence type="ECO:0008006" key="4">
    <source>
        <dbReference type="Google" id="ProtNLM"/>
    </source>
</evidence>
<dbReference type="EMBL" id="CP015922">
    <property type="protein sequence ID" value="ANI99443.1"/>
    <property type="molecule type" value="Genomic_DNA"/>
</dbReference>
<proteinExistence type="predicted"/>
<dbReference type="InterPro" id="IPR042268">
    <property type="entry name" value="BamC_C"/>
</dbReference>
<dbReference type="STRING" id="1743168.A8O14_04640"/>
<accession>A0A191UEG1</accession>
<organism evidence="2 3">
    <name type="scientific">Polynucleobacter wuianus</name>
    <dbReference type="NCBI Taxonomy" id="1743168"/>
    <lineage>
        <taxon>Bacteria</taxon>
        <taxon>Pseudomonadati</taxon>
        <taxon>Pseudomonadota</taxon>
        <taxon>Betaproteobacteria</taxon>
        <taxon>Burkholderiales</taxon>
        <taxon>Burkholderiaceae</taxon>
        <taxon>Polynucleobacter</taxon>
    </lineage>
</organism>
<dbReference type="Pfam" id="PF06804">
    <property type="entry name" value="Lipoprotein_18"/>
    <property type="match status" value="1"/>
</dbReference>
<name>A0A191UEG1_9BURK</name>
<evidence type="ECO:0000313" key="3">
    <source>
        <dbReference type="Proteomes" id="UP000078463"/>
    </source>
</evidence>
<feature type="signal peptide" evidence="1">
    <location>
        <begin position="1"/>
        <end position="21"/>
    </location>
</feature>
<keyword evidence="3" id="KW-1185">Reference proteome</keyword>
<dbReference type="AlphaFoldDB" id="A0A191UEG1"/>
<dbReference type="RefSeq" id="WP_068948458.1">
    <property type="nucleotide sequence ID" value="NZ_CP015922.1"/>
</dbReference>
<evidence type="ECO:0000256" key="1">
    <source>
        <dbReference type="SAM" id="SignalP"/>
    </source>
</evidence>
<evidence type="ECO:0000313" key="2">
    <source>
        <dbReference type="EMBL" id="ANI99443.1"/>
    </source>
</evidence>
<dbReference type="Proteomes" id="UP000078463">
    <property type="component" value="Chromosome"/>
</dbReference>
<reference evidence="3" key="1">
    <citation type="submission" date="2016-05" db="EMBL/GenBank/DDBJ databases">
        <title>Polynucleobacter sp. QLW-P1FAT50C-4 genome.</title>
        <authorList>
            <person name="Hahn M.W."/>
        </authorList>
    </citation>
    <scope>NUCLEOTIDE SEQUENCE [LARGE SCALE GENOMIC DNA]</scope>
    <source>
        <strain evidence="3">QLW-P1FAT50C-4</strain>
    </source>
</reference>
<dbReference type="Gene3D" id="3.30.310.170">
    <property type="entry name" value="Outer membrane protein assembly factor BamC"/>
    <property type="match status" value="1"/>
</dbReference>
<sequence length="382" mass="42385">MMNFLLLSRRFLSVLALFATALVLSSCKSVTSSDTVDYKSSGAVRGPNLSYPPDLITAQADRRYIVQDGTATMSEYNAAVKKSVQMRSNVMTGIPGMRIAKDGERRWLVVEKPAPELYPQVKDFWQENGFLLVVDSPSTGIMETDWAENRAKIAQDWIRSTIGGALDSIYDTGERDKYKTRLEATKPGETEIYITQKGAIEKCVTDSTTTACNSTIWTSRPNDPELEAAFLARLMERLGMTQEQAKAMVAAPIGPKTPKAKFVQEGNNKGYIELSSGFDRSWRDVGLALDRSNFTVEDRNRSDGVYFVRYVNAKDVGDSKGFFTNLFSSKDDSKLQAKKYQVIVKSTGENSANVYVQDADGKPENTPAGFQLLTILTDQLTK</sequence>